<evidence type="ECO:0000313" key="12">
    <source>
        <dbReference type="EMBL" id="OUT12746.1"/>
    </source>
</evidence>
<feature type="transmembrane region" description="Helical" evidence="10">
    <location>
        <begin position="232"/>
        <end position="251"/>
    </location>
</feature>
<feature type="transmembrane region" description="Helical" evidence="10">
    <location>
        <begin position="386"/>
        <end position="406"/>
    </location>
</feature>
<evidence type="ECO:0000256" key="5">
    <source>
        <dbReference type="ARBA" id="ARBA00022519"/>
    </source>
</evidence>
<comment type="similarity">
    <text evidence="2">Belongs to the DcuA/DcuB transporter (TC 2.A.13.1) family.</text>
</comment>
<evidence type="ECO:0000256" key="6">
    <source>
        <dbReference type="ARBA" id="ARBA00022692"/>
    </source>
</evidence>
<dbReference type="Proteomes" id="UP000195967">
    <property type="component" value="Unassembled WGS sequence"/>
</dbReference>
<comment type="subcellular location">
    <subcellularLocation>
        <location evidence="1">Cell inner membrane</location>
        <topology evidence="1">Multi-pass membrane protein</topology>
    </subcellularLocation>
</comment>
<reference evidence="13" key="5">
    <citation type="submission" date="2020-02" db="EMBL/GenBank/DDBJ databases">
        <title>Analysis of Completed Campylobacter concisus Genomes Identified Genomospecies Features, Novel plasmids and Their Association with Severe Ulcerative Colitis.</title>
        <authorList>
            <person name="Zhang L."/>
        </authorList>
    </citation>
    <scope>NUCLEOTIDE SEQUENCE</scope>
    <source>
        <strain evidence="13">P10CDO-S2</strain>
    </source>
</reference>
<dbReference type="NCBIfam" id="NF009136">
    <property type="entry name" value="PRK12489.1"/>
    <property type="match status" value="1"/>
</dbReference>
<feature type="transmembrane region" description="Helical" evidence="10">
    <location>
        <begin position="134"/>
        <end position="158"/>
    </location>
</feature>
<keyword evidence="7 10" id="KW-1133">Transmembrane helix</keyword>
<dbReference type="NCBIfam" id="NF006927">
    <property type="entry name" value="PRK09412.1"/>
    <property type="match status" value="1"/>
</dbReference>
<dbReference type="EMBL" id="CP012541">
    <property type="protein sequence ID" value="ALF48006.1"/>
    <property type="molecule type" value="Genomic_DNA"/>
</dbReference>
<evidence type="ECO:0000256" key="2">
    <source>
        <dbReference type="ARBA" id="ARBA00006413"/>
    </source>
</evidence>
<dbReference type="Proteomes" id="UP000066049">
    <property type="component" value="Chromosome"/>
</dbReference>
<proteinExistence type="inferred from homology"/>
<feature type="transmembrane region" description="Helical" evidence="10">
    <location>
        <begin position="170"/>
        <end position="196"/>
    </location>
</feature>
<sequence>MDISLILQLIVLFGAIFLGVRLGGMAIGYAGGIGVVVLTLGLGLKAGSIPWDVILIIMSVIAAITAMQVAGGLDYLVQIAEGILRKHPKYINFLAPVVTYLLTVFAGTGHTAFSMIPVITEVAKTQNIKPSAPLSIAVVASQIAITASPVSAAVVFMAGEHALGGLGISYPLLLAIWIPTTFIGCMLTALVINIFYNLDLSSDKEYQRRLKEGLIKDVKIEEKKELPKGAKLSVLIFLVGVISVVLYATAISKNVGWIKPSYVTGYEKIYETKSPDKFNELVAKDIKVKTDSTTNVKYVEDPDKPTKVLVLTRDNAIMSFMLVIATLITLTCGVKVDKLFNTATFKSGMTACVCVLGVAWLGDTFVVNHTDAIKNFAGDFVKDYPFMLAVALFFASMLLYSQAATAKALIPTVIAALGLTAANNGDAYILVASFAAVSALFVLPTYPTLLGAVQMDDTGTTRIGKYIFNHSFFIPGVLAIAFSVALGFLIAPILL</sequence>
<dbReference type="OrthoDB" id="9770910at2"/>
<evidence type="ECO:0000256" key="4">
    <source>
        <dbReference type="ARBA" id="ARBA00022475"/>
    </source>
</evidence>
<evidence type="ECO:0000313" key="14">
    <source>
        <dbReference type="Proteomes" id="UP000066049"/>
    </source>
</evidence>
<dbReference type="GO" id="GO:0015556">
    <property type="term" value="F:C4-dicarboxylate transmembrane transporter activity"/>
    <property type="evidence" value="ECO:0007669"/>
    <property type="project" value="InterPro"/>
</dbReference>
<feature type="transmembrane region" description="Helical" evidence="10">
    <location>
        <begin position="348"/>
        <end position="366"/>
    </location>
</feature>
<gene>
    <name evidence="12" type="ORF">B9N62_00725</name>
    <name evidence="11" type="ORF">CCON33237_1351</name>
    <name evidence="13" type="ORF">CVT06_07140</name>
</gene>
<dbReference type="KEGG" id="ccoc:CCON33237_1351"/>
<evidence type="ECO:0000256" key="9">
    <source>
        <dbReference type="ARBA" id="ARBA00039380"/>
    </source>
</evidence>
<evidence type="ECO:0000313" key="16">
    <source>
        <dbReference type="Proteomes" id="UP000594630"/>
    </source>
</evidence>
<feature type="transmembrane region" description="Helical" evidence="10">
    <location>
        <begin position="316"/>
        <end position="336"/>
    </location>
</feature>
<evidence type="ECO:0000256" key="10">
    <source>
        <dbReference type="SAM" id="Phobius"/>
    </source>
</evidence>
<name>A0A0M4TMU8_9BACT</name>
<keyword evidence="3" id="KW-0813">Transport</keyword>
<dbReference type="GeneID" id="28663028"/>
<keyword evidence="4" id="KW-1003">Cell membrane</keyword>
<feature type="transmembrane region" description="Helical" evidence="10">
    <location>
        <begin position="427"/>
        <end position="446"/>
    </location>
</feature>
<dbReference type="Proteomes" id="UP000594630">
    <property type="component" value="Chromosome"/>
</dbReference>
<dbReference type="PANTHER" id="PTHR36106">
    <property type="entry name" value="ANAEROBIC C4-DICARBOXYLATE TRANSPORTER DCUB"/>
    <property type="match status" value="1"/>
</dbReference>
<dbReference type="GO" id="GO:0005886">
    <property type="term" value="C:plasma membrane"/>
    <property type="evidence" value="ECO:0007669"/>
    <property type="project" value="UniProtKB-SubCell"/>
</dbReference>
<reference evidence="12 15" key="3">
    <citation type="submission" date="2017-04" db="EMBL/GenBank/DDBJ databases">
        <title>Complete genome of Campylobacter concisus ATCC 33237T and draft genomes for an additional eight well characterized C. concisus strains.</title>
        <authorList>
            <person name="Cornelius A.J."/>
            <person name="Miller W.G."/>
            <person name="Lastovica A.J."/>
            <person name="On S.L."/>
            <person name="French N.P."/>
            <person name="Vandenberg O."/>
            <person name="Biggs P.J."/>
        </authorList>
    </citation>
    <scope>NUCLEOTIDE SEQUENCE [LARGE SCALE GENOMIC DNA]</scope>
    <source>
        <strain evidence="12 15">Lasto28.99</strain>
    </source>
</reference>
<dbReference type="PANTHER" id="PTHR36106:SF2">
    <property type="entry name" value="C4-DICARBOXYLATE TRANSPORTER DCUA"/>
    <property type="match status" value="1"/>
</dbReference>
<organism evidence="11 14">
    <name type="scientific">Campylobacter concisus</name>
    <dbReference type="NCBI Taxonomy" id="199"/>
    <lineage>
        <taxon>Bacteria</taxon>
        <taxon>Pseudomonadati</taxon>
        <taxon>Campylobacterota</taxon>
        <taxon>Epsilonproteobacteria</taxon>
        <taxon>Campylobacterales</taxon>
        <taxon>Campylobacteraceae</taxon>
        <taxon>Campylobacter</taxon>
    </lineage>
</organism>
<dbReference type="PATRIC" id="fig|199.248.peg.1393"/>
<evidence type="ECO:0000313" key="13">
    <source>
        <dbReference type="EMBL" id="QPH84864.1"/>
    </source>
</evidence>
<reference evidence="13 16" key="4">
    <citation type="journal article" date="2018" name="Emerg. Microbes Infect.">
        <title>Genomic analysis of oral Campylobacter concisus strains identified a potential bacterial molecular marker associated with active Crohn's disease.</title>
        <authorList>
            <person name="Liu F."/>
            <person name="Ma R."/>
            <person name="Tay C.Y.A."/>
            <person name="Octavia S."/>
            <person name="Lan R."/>
            <person name="Chung H.K.L."/>
            <person name="Riordan S.M."/>
            <person name="Grimm M.C."/>
            <person name="Leong R.W."/>
            <person name="Tanaka M.M."/>
            <person name="Connor S."/>
            <person name="Zhang L."/>
        </authorList>
    </citation>
    <scope>NUCLEOTIDE SEQUENCE [LARGE SCALE GENOMIC DNA]</scope>
    <source>
        <strain evidence="13 16">P10CDO-S2</strain>
    </source>
</reference>
<reference evidence="14" key="1">
    <citation type="submission" date="2015-08" db="EMBL/GenBank/DDBJ databases">
        <title>Comparative genomics of the Campylobacter concisus group.</title>
        <authorList>
            <person name="Miller W.G."/>
            <person name="Yee E."/>
            <person name="Chapman M.H."/>
            <person name="Huynh S."/>
            <person name="Bono J.L."/>
            <person name="On S.L.W."/>
            <person name="St Leger J."/>
            <person name="Foster G."/>
            <person name="Parker C.T."/>
        </authorList>
    </citation>
    <scope>NUCLEOTIDE SEQUENCE [LARGE SCALE GENOMIC DNA]</scope>
    <source>
        <strain evidence="14">ATCC 33237</strain>
    </source>
</reference>
<dbReference type="RefSeq" id="WP_054196953.1">
    <property type="nucleotide sequence ID" value="NZ_CABMKR010000001.1"/>
</dbReference>
<accession>A0A0M4TMU8</accession>
<evidence type="ECO:0000256" key="8">
    <source>
        <dbReference type="ARBA" id="ARBA00023136"/>
    </source>
</evidence>
<dbReference type="NCBIfam" id="TIGR00770">
    <property type="entry name" value="Dcu"/>
    <property type="match status" value="1"/>
</dbReference>
<evidence type="ECO:0000313" key="15">
    <source>
        <dbReference type="Proteomes" id="UP000195967"/>
    </source>
</evidence>
<feature type="transmembrane region" description="Helical" evidence="10">
    <location>
        <begin position="51"/>
        <end position="70"/>
    </location>
</feature>
<keyword evidence="5" id="KW-0997">Cell inner membrane</keyword>
<dbReference type="Pfam" id="PF03605">
    <property type="entry name" value="DcuA_DcuB"/>
    <property type="match status" value="2"/>
</dbReference>
<dbReference type="AlphaFoldDB" id="A0A0M4TMU8"/>
<keyword evidence="6 10" id="KW-0812">Transmembrane</keyword>
<keyword evidence="8 10" id="KW-0472">Membrane</keyword>
<evidence type="ECO:0000313" key="11">
    <source>
        <dbReference type="EMBL" id="ALF48006.1"/>
    </source>
</evidence>
<evidence type="ECO:0000256" key="1">
    <source>
        <dbReference type="ARBA" id="ARBA00004429"/>
    </source>
</evidence>
<feature type="transmembrane region" description="Helical" evidence="10">
    <location>
        <begin position="6"/>
        <end position="39"/>
    </location>
</feature>
<protein>
    <recommendedName>
        <fullName evidence="9">C4-dicarboxylate transporter DcuA</fullName>
    </recommendedName>
</protein>
<evidence type="ECO:0000256" key="3">
    <source>
        <dbReference type="ARBA" id="ARBA00022448"/>
    </source>
</evidence>
<feature type="transmembrane region" description="Helical" evidence="10">
    <location>
        <begin position="472"/>
        <end position="494"/>
    </location>
</feature>
<dbReference type="InterPro" id="IPR004668">
    <property type="entry name" value="Anaer_Dcu_memb_transpt"/>
</dbReference>
<reference evidence="11" key="2">
    <citation type="submission" date="2016-07" db="EMBL/GenBank/DDBJ databases">
        <title>Comparative genomics of the Campylobacter concisus group.</title>
        <authorList>
            <person name="Miller W.G."/>
            <person name="Yee E."/>
            <person name="Chapman M.H."/>
            <person name="Huynh S."/>
            <person name="Bono J.L."/>
            <person name="On S.L.W."/>
            <person name="StLeger J."/>
            <person name="Foster G."/>
            <person name="Parker C.T."/>
        </authorList>
    </citation>
    <scope>NUCLEOTIDE SEQUENCE</scope>
    <source>
        <strain evidence="11">ATCC 33237</strain>
    </source>
</reference>
<evidence type="ECO:0000256" key="7">
    <source>
        <dbReference type="ARBA" id="ARBA00022989"/>
    </source>
</evidence>
<dbReference type="EMBL" id="NDYO01000001">
    <property type="protein sequence ID" value="OUT12746.1"/>
    <property type="molecule type" value="Genomic_DNA"/>
</dbReference>
<feature type="transmembrane region" description="Helical" evidence="10">
    <location>
        <begin position="90"/>
        <end position="113"/>
    </location>
</feature>
<dbReference type="EMBL" id="CP049274">
    <property type="protein sequence ID" value="QPH84864.1"/>
    <property type="molecule type" value="Genomic_DNA"/>
</dbReference>